<feature type="transmembrane region" description="Helical" evidence="1">
    <location>
        <begin position="253"/>
        <end position="276"/>
    </location>
</feature>
<dbReference type="Proteomes" id="UP001642409">
    <property type="component" value="Unassembled WGS sequence"/>
</dbReference>
<keyword evidence="1" id="KW-0472">Membrane</keyword>
<organism evidence="2">
    <name type="scientific">Hexamita inflata</name>
    <dbReference type="NCBI Taxonomy" id="28002"/>
    <lineage>
        <taxon>Eukaryota</taxon>
        <taxon>Metamonada</taxon>
        <taxon>Diplomonadida</taxon>
        <taxon>Hexamitidae</taxon>
        <taxon>Hexamitinae</taxon>
        <taxon>Hexamita</taxon>
    </lineage>
</organism>
<dbReference type="EMBL" id="CAXDID020000317">
    <property type="protein sequence ID" value="CAL6075995.1"/>
    <property type="molecule type" value="Genomic_DNA"/>
</dbReference>
<protein>
    <submittedName>
        <fullName evidence="3">Hypothetical_protein</fullName>
    </submittedName>
</protein>
<evidence type="ECO:0000313" key="4">
    <source>
        <dbReference type="Proteomes" id="UP001642409"/>
    </source>
</evidence>
<gene>
    <name evidence="2" type="ORF">HINF_LOCUS23880</name>
    <name evidence="3" type="ORF">HINF_LOCUS57475</name>
</gene>
<proteinExistence type="predicted"/>
<keyword evidence="1" id="KW-0812">Transmembrane</keyword>
<comment type="caution">
    <text evidence="2">The sequence shown here is derived from an EMBL/GenBank/DDBJ whole genome shotgun (WGS) entry which is preliminary data.</text>
</comment>
<name>A0AA86TZS4_9EUKA</name>
<evidence type="ECO:0000313" key="3">
    <source>
        <dbReference type="EMBL" id="CAL6075995.1"/>
    </source>
</evidence>
<sequence>MITLFQSVMGLQVFSISEFDFCYNYVFYSPFQEKTQLVFNLTFPFEDAMTRDLCNRTDNVLFREVNQSAFSIRIDAEFDLNRQPFSLFFFVFVNVTIVDTQVNMRLSNSTGSDFAFLAATVPEYSISILDSSFDFASKDSISNFYGVANNLTELLTVNRSSFTYKLLNVDYFYGISSQIQDIIIQNSSIYISTYALIEQLFQQVCGRRLIELRGLFYVINFVETKQCQACQYFHFANNQQNSRKRLQPFNRQITIFVFNIYQNILFVFQITLFIFYKCVCTLLCHFIHQYAFYNTLDTNDILCTNTHICYYIICSRHITHLLLYIHDSVYMLLLLVLQLGLLLVGYNLQFFVVQLQFHILLDLFSFNQLCFQHNPLFQFLYILDAIISSKKTHQLILLTQNKQTSLWSNEYIVLETQYFLQVGLRNQLLYNYYCSNELFQVVLWEYHENLQILTFNRVISQILILYISWLKFSTFCITINNQFYVSNISQWVFFDEIIASRIQRNQNNGLC</sequence>
<keyword evidence="1" id="KW-1133">Transmembrane helix</keyword>
<evidence type="ECO:0000256" key="1">
    <source>
        <dbReference type="SAM" id="Phobius"/>
    </source>
</evidence>
<reference evidence="3 4" key="2">
    <citation type="submission" date="2024-07" db="EMBL/GenBank/DDBJ databases">
        <authorList>
            <person name="Akdeniz Z."/>
        </authorList>
    </citation>
    <scope>NUCLEOTIDE SEQUENCE [LARGE SCALE GENOMIC DNA]</scope>
</reference>
<reference evidence="2" key="1">
    <citation type="submission" date="2023-06" db="EMBL/GenBank/DDBJ databases">
        <authorList>
            <person name="Kurt Z."/>
        </authorList>
    </citation>
    <scope>NUCLEOTIDE SEQUENCE</scope>
</reference>
<evidence type="ECO:0000313" key="2">
    <source>
        <dbReference type="EMBL" id="CAI9936235.1"/>
    </source>
</evidence>
<dbReference type="AlphaFoldDB" id="A0AA86TZS4"/>
<feature type="transmembrane region" description="Helical" evidence="1">
    <location>
        <begin position="329"/>
        <end position="348"/>
    </location>
</feature>
<accession>A0AA86TZS4</accession>
<dbReference type="EMBL" id="CATOUU010000634">
    <property type="protein sequence ID" value="CAI9936235.1"/>
    <property type="molecule type" value="Genomic_DNA"/>
</dbReference>
<keyword evidence="4" id="KW-1185">Reference proteome</keyword>